<evidence type="ECO:0000313" key="1">
    <source>
        <dbReference type="EMBL" id="PUE66239.1"/>
    </source>
</evidence>
<evidence type="ECO:0000313" key="2">
    <source>
        <dbReference type="Proteomes" id="UP000251311"/>
    </source>
</evidence>
<organism evidence="1 2">
    <name type="scientific">Arcobacter lacus</name>
    <dbReference type="NCBI Taxonomy" id="1912876"/>
    <lineage>
        <taxon>Bacteria</taxon>
        <taxon>Pseudomonadati</taxon>
        <taxon>Campylobacterota</taxon>
        <taxon>Epsilonproteobacteria</taxon>
        <taxon>Campylobacterales</taxon>
        <taxon>Arcobacteraceae</taxon>
        <taxon>Arcobacter</taxon>
    </lineage>
</organism>
<dbReference type="EMBL" id="MUXF01000010">
    <property type="protein sequence ID" value="PUE66239.1"/>
    <property type="molecule type" value="Genomic_DNA"/>
</dbReference>
<gene>
    <name evidence="1" type="ORF">B0175_05895</name>
</gene>
<dbReference type="RefSeq" id="WP_108527715.1">
    <property type="nucleotide sequence ID" value="NZ_MUXF01000010.1"/>
</dbReference>
<comment type="caution">
    <text evidence="1">The sequence shown here is derived from an EMBL/GenBank/DDBJ whole genome shotgun (WGS) entry which is preliminary data.</text>
</comment>
<keyword evidence="2" id="KW-1185">Reference proteome</keyword>
<name>A0ABX5JJD3_9BACT</name>
<dbReference type="Proteomes" id="UP000251311">
    <property type="component" value="Unassembled WGS sequence"/>
</dbReference>
<accession>A0ABX5JJD3</accession>
<sequence length="240" mass="27927">MYIKKITAFIIALFTLLSGVIAVYLFSDQKYSEIFGSDDNNIQIINMKLIPSMHFLNKEFDFYGNTNIAITAKNFGNTKIHITSYTLNINSNKKLEAKSYAKGERILDTDPKESSSIFIEPGEEKTFYLSKSLSLKDVIPFFYTDKFKNSIYSNLNNGNYLLHNIEINDYFNYELKKIYQNSEIEIQLFTGYKKLIKEHKVKLSDGITIFDNNGKFQHDTFLAKVFAIQTNDYNYILQFK</sequence>
<protein>
    <submittedName>
        <fullName evidence="1">Uncharacterized protein</fullName>
    </submittedName>
</protein>
<proteinExistence type="predicted"/>
<reference evidence="1 2" key="1">
    <citation type="submission" date="2017-02" db="EMBL/GenBank/DDBJ databases">
        <title>Arcobacter lacus sp. nov., a new species isolated from reclaimed water.</title>
        <authorList>
            <person name="Figueras M.J."/>
            <person name="Perez-Cataluna A."/>
            <person name="Salas-Masso N."/>
        </authorList>
    </citation>
    <scope>NUCLEOTIDE SEQUENCE [LARGE SCALE GENOMIC DNA]</scope>
    <source>
        <strain evidence="1 2">RW43-9</strain>
    </source>
</reference>